<keyword evidence="3" id="KW-0032">Aminotransferase</keyword>
<reference evidence="8 9" key="1">
    <citation type="submission" date="2024-10" db="EMBL/GenBank/DDBJ databases">
        <title>Updated reference genomes for cyclostephanoid diatoms.</title>
        <authorList>
            <person name="Roberts W.R."/>
            <person name="Alverson A.J."/>
        </authorList>
    </citation>
    <scope>NUCLEOTIDE SEQUENCE [LARGE SCALE GENOMIC DNA]</scope>
    <source>
        <strain evidence="8 9">AJA010-31</strain>
    </source>
</reference>
<evidence type="ECO:0000256" key="1">
    <source>
        <dbReference type="ARBA" id="ARBA00001933"/>
    </source>
</evidence>
<keyword evidence="9" id="KW-1185">Reference proteome</keyword>
<evidence type="ECO:0000256" key="5">
    <source>
        <dbReference type="ARBA" id="ARBA00022898"/>
    </source>
</evidence>
<evidence type="ECO:0000313" key="8">
    <source>
        <dbReference type="EMBL" id="KAL3766629.1"/>
    </source>
</evidence>
<dbReference type="InterPro" id="IPR015424">
    <property type="entry name" value="PyrdxlP-dep_Trfase"/>
</dbReference>
<dbReference type="InterPro" id="IPR015421">
    <property type="entry name" value="PyrdxlP-dep_Trfase_major"/>
</dbReference>
<dbReference type="Gene3D" id="3.40.640.10">
    <property type="entry name" value="Type I PLP-dependent aspartate aminotransferase-like (Major domain)"/>
    <property type="match status" value="1"/>
</dbReference>
<evidence type="ECO:0000256" key="4">
    <source>
        <dbReference type="ARBA" id="ARBA00022679"/>
    </source>
</evidence>
<accession>A0ABD3MRW4</accession>
<dbReference type="Gene3D" id="1.10.287.1970">
    <property type="match status" value="1"/>
</dbReference>
<dbReference type="InterPro" id="IPR004839">
    <property type="entry name" value="Aminotransferase_I/II_large"/>
</dbReference>
<dbReference type="SUPFAM" id="SSF53383">
    <property type="entry name" value="PLP-dependent transferases"/>
    <property type="match status" value="1"/>
</dbReference>
<organism evidence="8 9">
    <name type="scientific">Cyclotella atomus</name>
    <dbReference type="NCBI Taxonomy" id="382360"/>
    <lineage>
        <taxon>Eukaryota</taxon>
        <taxon>Sar</taxon>
        <taxon>Stramenopiles</taxon>
        <taxon>Ochrophyta</taxon>
        <taxon>Bacillariophyta</taxon>
        <taxon>Coscinodiscophyceae</taxon>
        <taxon>Thalassiosirophycidae</taxon>
        <taxon>Stephanodiscales</taxon>
        <taxon>Stephanodiscaceae</taxon>
        <taxon>Cyclotella</taxon>
    </lineage>
</organism>
<evidence type="ECO:0000313" key="9">
    <source>
        <dbReference type="Proteomes" id="UP001530400"/>
    </source>
</evidence>
<evidence type="ECO:0000256" key="6">
    <source>
        <dbReference type="ARBA" id="ARBA00025785"/>
    </source>
</evidence>
<dbReference type="InterPro" id="IPR015422">
    <property type="entry name" value="PyrdxlP-dep_Trfase_small"/>
</dbReference>
<dbReference type="FunFam" id="3.40.640.10:FF:000104">
    <property type="entry name" value="Alanine aminotransferase, putative"/>
    <property type="match status" value="1"/>
</dbReference>
<dbReference type="EMBL" id="JALLPJ020001382">
    <property type="protein sequence ID" value="KAL3766629.1"/>
    <property type="molecule type" value="Genomic_DNA"/>
</dbReference>
<evidence type="ECO:0000256" key="2">
    <source>
        <dbReference type="ARBA" id="ARBA00011738"/>
    </source>
</evidence>
<dbReference type="FunFam" id="3.90.1150.10:FF:000140">
    <property type="entry name" value="alanine aminotransferase 1"/>
    <property type="match status" value="1"/>
</dbReference>
<dbReference type="Proteomes" id="UP001530400">
    <property type="component" value="Unassembled WGS sequence"/>
</dbReference>
<evidence type="ECO:0000259" key="7">
    <source>
        <dbReference type="Pfam" id="PF00155"/>
    </source>
</evidence>
<keyword evidence="4" id="KW-0808">Transferase</keyword>
<evidence type="ECO:0000256" key="3">
    <source>
        <dbReference type="ARBA" id="ARBA00022576"/>
    </source>
</evidence>
<comment type="similarity">
    <text evidence="6">Belongs to the class-I pyridoxal-phosphate-dependent aminotransferase family. Alanine aminotransferase subfamily.</text>
</comment>
<dbReference type="Gene3D" id="3.90.1150.10">
    <property type="entry name" value="Aspartate Aminotransferase, domain 1"/>
    <property type="match status" value="1"/>
</dbReference>
<dbReference type="InterPro" id="IPR045088">
    <property type="entry name" value="ALAT1/2-like"/>
</dbReference>
<dbReference type="PANTHER" id="PTHR11751">
    <property type="entry name" value="ALANINE AMINOTRANSFERASE"/>
    <property type="match status" value="1"/>
</dbReference>
<name>A0ABD3MRW4_9STRA</name>
<dbReference type="AlphaFoldDB" id="A0ABD3MRW4"/>
<feature type="domain" description="Aminotransferase class I/classII large" evidence="7">
    <location>
        <begin position="145"/>
        <end position="508"/>
    </location>
</feature>
<sequence length="539" mass="59287">SSCYRPRGELLDLRPLDLWLLFATSIPTPIRTHQSKATTSLTDTTTTATTTSRTKRLTIDTISPNLKTMEYAVRGKIAMEADKISDELSSASPHSHPFDHIIYTNIGNPHAVQQKALTWPRQVMALLQLPDPIGIHHPEAHKLFPIDAIERAKEMKKALGGHGIGAYTHSKGIKEFRRDVAKFIEERDGAKAGSVDVENIFLTAGASEAITMVMTGLIRDGSCGIMIPIPQYPLYSATLDLLGAHKVGYYLDEQSIWGMNVDELERSLSEAKANGINVVAFVLINPGNPTGQVLSEKEVKDIVSFCARHNLVLLSDEVYQENVYREEDQFFSSRRAADELGLIDNDAIQLCSFHSVSKGVFGECGQRGGYVEMVGIPEDVNDCFYKLAASKLCSNAPGQAMVSLMCRGPNKGDVSYESHEREKIALFEGLKQRASMVSDGLNNIPGFACQPATGAMYCFPSVHIPQKAIEVSNEMGISPDTLYALDLLQKKGICVVPASGFGQKAGRFGFRTTFLSPEMGSVVENIRDHYEEFCRHYAD</sequence>
<gene>
    <name evidence="8" type="ORF">ACHAWO_013976</name>
</gene>
<comment type="subunit">
    <text evidence="2">Homodimer.</text>
</comment>
<dbReference type="FunFam" id="1.10.287.1970:FF:000001">
    <property type="entry name" value="Alanine aminotransferase 2"/>
    <property type="match status" value="1"/>
</dbReference>
<feature type="non-terminal residue" evidence="8">
    <location>
        <position position="1"/>
    </location>
</feature>
<protein>
    <recommendedName>
        <fullName evidence="7">Aminotransferase class I/classII large domain-containing protein</fullName>
    </recommendedName>
</protein>
<comment type="caution">
    <text evidence="8">The sequence shown here is derived from an EMBL/GenBank/DDBJ whole genome shotgun (WGS) entry which is preliminary data.</text>
</comment>
<comment type="cofactor">
    <cofactor evidence="1">
        <name>pyridoxal 5'-phosphate</name>
        <dbReference type="ChEBI" id="CHEBI:597326"/>
    </cofactor>
</comment>
<keyword evidence="5" id="KW-0663">Pyridoxal phosphate</keyword>
<dbReference type="CDD" id="cd00609">
    <property type="entry name" value="AAT_like"/>
    <property type="match status" value="1"/>
</dbReference>
<proteinExistence type="inferred from homology"/>
<dbReference type="PANTHER" id="PTHR11751:SF29">
    <property type="entry name" value="ALANINE TRANSAMINASE"/>
    <property type="match status" value="1"/>
</dbReference>
<dbReference type="Pfam" id="PF00155">
    <property type="entry name" value="Aminotran_1_2"/>
    <property type="match status" value="1"/>
</dbReference>
<dbReference type="GO" id="GO:0008483">
    <property type="term" value="F:transaminase activity"/>
    <property type="evidence" value="ECO:0007669"/>
    <property type="project" value="UniProtKB-KW"/>
</dbReference>